<dbReference type="InterPro" id="IPR003439">
    <property type="entry name" value="ABC_transporter-like_ATP-bd"/>
</dbReference>
<comment type="function">
    <text evidence="11">Probably plays a role in ribosome assembly or function. May be involved in resolution of branched DNA intermediates that result from template switching in postreplication gaps. Binds DNA and has ATPase activity.</text>
</comment>
<keyword evidence="6 11" id="KW-0067">ATP-binding</keyword>
<dbReference type="PANTHER" id="PTHR42855:SF1">
    <property type="entry name" value="ABC TRANSPORTER DOMAIN-CONTAINING PROTEIN"/>
    <property type="match status" value="1"/>
</dbReference>
<dbReference type="Pfam" id="PF16326">
    <property type="entry name" value="ABC_tran_CTD"/>
    <property type="match status" value="1"/>
</dbReference>
<dbReference type="GO" id="GO:0003677">
    <property type="term" value="F:DNA binding"/>
    <property type="evidence" value="ECO:0007669"/>
    <property type="project" value="UniProtKB-UniRule"/>
</dbReference>
<dbReference type="CDD" id="cd03221">
    <property type="entry name" value="ABCF_EF-3"/>
    <property type="match status" value="2"/>
</dbReference>
<dbReference type="EMBL" id="BLVO01000013">
    <property type="protein sequence ID" value="GFM33548.1"/>
    <property type="molecule type" value="Genomic_DNA"/>
</dbReference>
<feature type="domain" description="ABC transporter" evidence="13">
    <location>
        <begin position="321"/>
        <end position="542"/>
    </location>
</feature>
<sequence>MALISIQNATLSLGGPLLLDDVTLQIEEGQRVCILGRNGAGKSTFLRVMHGDVPLDKGTVARQQGLRVSMLPQEVPQGISGQVYAVIAEGMGATGRALAEYHEVSVLLESGDTSPGLDTRLQKAQQALDAGDGWTAHQTVQSVINHLKLNAEVEFSRLSGGMKRRVMLARALAAEPDVLLLDEPTNHLDVDSIDWLEEFLLRRMRTLVLITHDRMFLRKVANRIVELDRGHLADWSCDYDTFLERKDGQLHAEQQEWARLDQKLAEEEVWIRKGIKARRTRNMGRVRELYALREERARRRDRLGSVSMQVQEAERSGKLVVEARNITYTYPDAETPVIHDVSLVISRGDKVGFLGPNGVGKTTMLKLLLGRLEPQSGTVRHGTRLEIAYFDQLRGELDESKSVRDNVANGNDTVEINGTRKHVVGYLKEFLFDPQRIHMPVSCLSGGERNRLLLARLFTRPANVLVFDEPTNDLDMETLDLLEELLGAYTGTVLVVSHDRAFLNNVVTSTLAFEGDGRVCEYVGGYDDWLRQRPAPASAVSRAESAAKPSVKAEDDGGAGKQKKLTFNEQRELKTLKEDLEALPARLAALEEEQRSLEAAMADPAFYTRDPQGFADSTRRLEELESEQLALLERWEQAEQRLEELEQFRA</sequence>
<keyword evidence="11" id="KW-0175">Coiled coil</keyword>
<evidence type="ECO:0000256" key="8">
    <source>
        <dbReference type="ARBA" id="ARBA00023204"/>
    </source>
</evidence>
<evidence type="ECO:0000256" key="9">
    <source>
        <dbReference type="ARBA" id="ARBA00049360"/>
    </source>
</evidence>
<dbReference type="InterPro" id="IPR043686">
    <property type="entry name" value="Uup"/>
</dbReference>
<dbReference type="Pfam" id="PF00005">
    <property type="entry name" value="ABC_tran"/>
    <property type="match status" value="2"/>
</dbReference>
<feature type="region of interest" description="Disordered" evidence="12">
    <location>
        <begin position="539"/>
        <end position="565"/>
    </location>
</feature>
<dbReference type="InterPro" id="IPR003593">
    <property type="entry name" value="AAA+_ATPase"/>
</dbReference>
<dbReference type="PROSITE" id="PS00211">
    <property type="entry name" value="ABC_TRANSPORTER_1"/>
    <property type="match status" value="2"/>
</dbReference>
<feature type="coiled-coil region" evidence="11">
    <location>
        <begin position="573"/>
        <end position="641"/>
    </location>
</feature>
<dbReference type="Gene3D" id="1.10.287.380">
    <property type="entry name" value="Valyl-tRNA synthetase, C-terminal domain"/>
    <property type="match status" value="1"/>
</dbReference>
<dbReference type="InterPro" id="IPR032781">
    <property type="entry name" value="ABC_tran_Xtn"/>
</dbReference>
<dbReference type="GO" id="GO:0006281">
    <property type="term" value="P:DNA repair"/>
    <property type="evidence" value="ECO:0007669"/>
    <property type="project" value="UniProtKB-KW"/>
</dbReference>
<dbReference type="Pfam" id="PF12848">
    <property type="entry name" value="ABC_tran_Xtn"/>
    <property type="match status" value="1"/>
</dbReference>
<dbReference type="EC" id="3.6.1.-" evidence="11"/>
<dbReference type="SMART" id="SM00382">
    <property type="entry name" value="AAA"/>
    <property type="match status" value="2"/>
</dbReference>
<keyword evidence="15" id="KW-1185">Reference proteome</keyword>
<evidence type="ECO:0000256" key="1">
    <source>
        <dbReference type="ARBA" id="ARBA00022490"/>
    </source>
</evidence>
<evidence type="ECO:0000256" key="6">
    <source>
        <dbReference type="ARBA" id="ARBA00022840"/>
    </source>
</evidence>
<feature type="binding site" evidence="11">
    <location>
        <begin position="355"/>
        <end position="362"/>
    </location>
    <ligand>
        <name>ATP</name>
        <dbReference type="ChEBI" id="CHEBI:30616"/>
        <label>2</label>
    </ligand>
</feature>
<dbReference type="FunFam" id="3.40.50.300:FF:000309">
    <property type="entry name" value="ABC transporter ATP-binding protein"/>
    <property type="match status" value="1"/>
</dbReference>
<dbReference type="FunFam" id="3.40.50.300:FF:000011">
    <property type="entry name" value="Putative ABC transporter ATP-binding component"/>
    <property type="match status" value="1"/>
</dbReference>
<accession>A0A7J0BJ22</accession>
<comment type="similarity">
    <text evidence="10 11">Belongs to the ABC transporter superfamily. ABCF family. Uup subfamily.</text>
</comment>
<name>A0A7J0BJ22_9BACT</name>
<feature type="binding site" evidence="11">
    <location>
        <begin position="36"/>
        <end position="43"/>
    </location>
    <ligand>
        <name>ATP</name>
        <dbReference type="ChEBI" id="CHEBI:30616"/>
        <label>1</label>
    </ligand>
</feature>
<protein>
    <recommendedName>
        <fullName evidence="11">ATP-binding protein Uup</fullName>
        <ecNumber evidence="11">3.6.1.-</ecNumber>
    </recommendedName>
</protein>
<evidence type="ECO:0000256" key="2">
    <source>
        <dbReference type="ARBA" id="ARBA00022737"/>
    </source>
</evidence>
<evidence type="ECO:0000256" key="7">
    <source>
        <dbReference type="ARBA" id="ARBA00023125"/>
    </source>
</evidence>
<dbReference type="HAMAP" id="MF_00848">
    <property type="entry name" value="Uup"/>
    <property type="match status" value="1"/>
</dbReference>
<keyword evidence="2 11" id="KW-0677">Repeat</keyword>
<evidence type="ECO:0000256" key="12">
    <source>
        <dbReference type="SAM" id="MobiDB-lite"/>
    </source>
</evidence>
<dbReference type="SUPFAM" id="SSF52540">
    <property type="entry name" value="P-loop containing nucleoside triphosphate hydrolases"/>
    <property type="match status" value="2"/>
</dbReference>
<dbReference type="GO" id="GO:0016887">
    <property type="term" value="F:ATP hydrolysis activity"/>
    <property type="evidence" value="ECO:0007669"/>
    <property type="project" value="UniProtKB-UniRule"/>
</dbReference>
<keyword evidence="1 11" id="KW-0963">Cytoplasm</keyword>
<dbReference type="RefSeq" id="WP_174405198.1">
    <property type="nucleotide sequence ID" value="NZ_BLVO01000013.1"/>
</dbReference>
<dbReference type="InterPro" id="IPR051309">
    <property type="entry name" value="ABCF_ATPase"/>
</dbReference>
<evidence type="ECO:0000256" key="10">
    <source>
        <dbReference type="ARBA" id="ARBA00061478"/>
    </source>
</evidence>
<comment type="catalytic activity">
    <reaction evidence="9 11">
        <text>ATP + H2O = ADP + phosphate + H(+)</text>
        <dbReference type="Rhea" id="RHEA:13065"/>
        <dbReference type="ChEBI" id="CHEBI:15377"/>
        <dbReference type="ChEBI" id="CHEBI:15378"/>
        <dbReference type="ChEBI" id="CHEBI:30616"/>
        <dbReference type="ChEBI" id="CHEBI:43474"/>
        <dbReference type="ChEBI" id="CHEBI:456216"/>
    </reaction>
</comment>
<proteinExistence type="inferred from homology"/>
<comment type="subcellular location">
    <subcellularLocation>
        <location evidence="11">Cytoplasm</location>
    </subcellularLocation>
    <text evidence="11">Associates with ribosomes.</text>
</comment>
<dbReference type="GO" id="GO:0005737">
    <property type="term" value="C:cytoplasm"/>
    <property type="evidence" value="ECO:0007669"/>
    <property type="project" value="UniProtKB-SubCell"/>
</dbReference>
<evidence type="ECO:0000256" key="3">
    <source>
        <dbReference type="ARBA" id="ARBA00022741"/>
    </source>
</evidence>
<evidence type="ECO:0000256" key="11">
    <source>
        <dbReference type="HAMAP-Rule" id="MF_00848"/>
    </source>
</evidence>
<gene>
    <name evidence="11" type="primary">uup</name>
    <name evidence="14" type="ORF">DSM101010T_19130</name>
</gene>
<comment type="caution">
    <text evidence="14">The sequence shown here is derived from an EMBL/GenBank/DDBJ whole genome shotgun (WGS) entry which is preliminary data.</text>
</comment>
<keyword evidence="7 11" id="KW-0238">DNA-binding</keyword>
<keyword evidence="5 11" id="KW-0378">Hydrolase</keyword>
<dbReference type="Proteomes" id="UP000503840">
    <property type="component" value="Unassembled WGS sequence"/>
</dbReference>
<evidence type="ECO:0000259" key="13">
    <source>
        <dbReference type="PROSITE" id="PS50893"/>
    </source>
</evidence>
<dbReference type="GO" id="GO:0043022">
    <property type="term" value="F:ribosome binding"/>
    <property type="evidence" value="ECO:0007669"/>
    <property type="project" value="UniProtKB-UniRule"/>
</dbReference>
<dbReference type="Gene3D" id="3.40.50.300">
    <property type="entry name" value="P-loop containing nucleotide triphosphate hydrolases"/>
    <property type="match status" value="2"/>
</dbReference>
<reference evidence="14 15" key="1">
    <citation type="submission" date="2020-05" db="EMBL/GenBank/DDBJ databases">
        <title>Draft genome sequence of Desulfovibrio sp. strain HN2T.</title>
        <authorList>
            <person name="Ueno A."/>
            <person name="Tamazawa S."/>
            <person name="Tamamura S."/>
            <person name="Murakami T."/>
            <person name="Kiyama T."/>
            <person name="Inomata H."/>
            <person name="Amano Y."/>
            <person name="Miyakawa K."/>
            <person name="Tamaki H."/>
            <person name="Naganuma T."/>
            <person name="Kaneko K."/>
        </authorList>
    </citation>
    <scope>NUCLEOTIDE SEQUENCE [LARGE SCALE GENOMIC DNA]</scope>
    <source>
        <strain evidence="14 15">HN2</strain>
    </source>
</reference>
<keyword evidence="4 11" id="KW-0227">DNA damage</keyword>
<evidence type="ECO:0000256" key="5">
    <source>
        <dbReference type="ARBA" id="ARBA00022801"/>
    </source>
</evidence>
<feature type="domain" description="ABC transporter" evidence="13">
    <location>
        <begin position="4"/>
        <end position="254"/>
    </location>
</feature>
<dbReference type="InterPro" id="IPR027417">
    <property type="entry name" value="P-loop_NTPase"/>
</dbReference>
<dbReference type="AlphaFoldDB" id="A0A7J0BJ22"/>
<evidence type="ECO:0000313" key="14">
    <source>
        <dbReference type="EMBL" id="GFM33548.1"/>
    </source>
</evidence>
<dbReference type="InterPro" id="IPR037118">
    <property type="entry name" value="Val-tRNA_synth_C_sf"/>
</dbReference>
<evidence type="ECO:0000256" key="4">
    <source>
        <dbReference type="ARBA" id="ARBA00022763"/>
    </source>
</evidence>
<keyword evidence="8 11" id="KW-0234">DNA repair</keyword>
<dbReference type="GO" id="GO:0005524">
    <property type="term" value="F:ATP binding"/>
    <property type="evidence" value="ECO:0007669"/>
    <property type="project" value="UniProtKB-UniRule"/>
</dbReference>
<dbReference type="PROSITE" id="PS50893">
    <property type="entry name" value="ABC_TRANSPORTER_2"/>
    <property type="match status" value="2"/>
</dbReference>
<organism evidence="14 15">
    <name type="scientific">Desulfovibrio subterraneus</name>
    <dbReference type="NCBI Taxonomy" id="2718620"/>
    <lineage>
        <taxon>Bacteria</taxon>
        <taxon>Pseudomonadati</taxon>
        <taxon>Thermodesulfobacteriota</taxon>
        <taxon>Desulfovibrionia</taxon>
        <taxon>Desulfovibrionales</taxon>
        <taxon>Desulfovibrionaceae</taxon>
        <taxon>Desulfovibrio</taxon>
    </lineage>
</organism>
<dbReference type="PANTHER" id="PTHR42855">
    <property type="entry name" value="ABC TRANSPORTER ATP-BINDING SUBUNIT"/>
    <property type="match status" value="1"/>
</dbReference>
<keyword evidence="3 11" id="KW-0547">Nucleotide-binding</keyword>
<evidence type="ECO:0000313" key="15">
    <source>
        <dbReference type="Proteomes" id="UP000503840"/>
    </source>
</evidence>
<dbReference type="InterPro" id="IPR017871">
    <property type="entry name" value="ABC_transporter-like_CS"/>
</dbReference>
<dbReference type="InterPro" id="IPR032524">
    <property type="entry name" value="ABC_tran_C"/>
</dbReference>